<dbReference type="Proteomes" id="UP000008063">
    <property type="component" value="Unassembled WGS sequence"/>
</dbReference>
<keyword evidence="3" id="KW-1185">Reference proteome</keyword>
<name>F8PGP2_SERL3</name>
<organism evidence="3">
    <name type="scientific">Serpula lacrymans var. lacrymans (strain S7.3)</name>
    <name type="common">Dry rot fungus</name>
    <dbReference type="NCBI Taxonomy" id="936435"/>
    <lineage>
        <taxon>Eukaryota</taxon>
        <taxon>Fungi</taxon>
        <taxon>Dikarya</taxon>
        <taxon>Basidiomycota</taxon>
        <taxon>Agaricomycotina</taxon>
        <taxon>Agaricomycetes</taxon>
        <taxon>Agaricomycetidae</taxon>
        <taxon>Boletales</taxon>
        <taxon>Coniophorineae</taxon>
        <taxon>Serpulaceae</taxon>
        <taxon>Serpula</taxon>
    </lineage>
</organism>
<evidence type="ECO:0000313" key="2">
    <source>
        <dbReference type="EMBL" id="EGO04386.1"/>
    </source>
</evidence>
<evidence type="ECO:0000313" key="1">
    <source>
        <dbReference type="EMBL" id="EGN91275.1"/>
    </source>
</evidence>
<dbReference type="HOGENOM" id="CLU_178717_1_0_1"/>
<accession>F8PGP2</accession>
<evidence type="ECO:0000313" key="3">
    <source>
        <dbReference type="Proteomes" id="UP000008063"/>
    </source>
</evidence>
<reference evidence="2" key="2">
    <citation type="submission" date="2011-06" db="EMBL/GenBank/DDBJ databases">
        <title>Evolution of plant cell wall degrading machinery underlies the functional diversity of forest fungi.</title>
        <authorList>
            <consortium name="US DOE Joint Genome Institute (JGI-PGF)"/>
            <person name="Eastwood D.C."/>
            <person name="Floudas D."/>
            <person name="Binder M."/>
            <person name="Majcherczyk A."/>
            <person name="Schneider P."/>
            <person name="Aerts A."/>
            <person name="Asiegbu F.O."/>
            <person name="Baker S.E."/>
            <person name="Barry K."/>
            <person name="Bendiksby M."/>
            <person name="Blumentritt M."/>
            <person name="Coutinho P.M."/>
            <person name="Cullen D."/>
            <person name="Cullen D."/>
            <person name="Gathman A."/>
            <person name="Goodell B."/>
            <person name="Henrissat B."/>
            <person name="Ihrmark K."/>
            <person name="Kauserud H."/>
            <person name="Kohler A."/>
            <person name="LaButti K."/>
            <person name="Lapidus A."/>
            <person name="Lavin J.L."/>
            <person name="Lee Y.-H."/>
            <person name="Lindquist E."/>
            <person name="Lilly W."/>
            <person name="Lucas S."/>
            <person name="Morin E."/>
            <person name="Murat C."/>
            <person name="Oguiza J.A."/>
            <person name="Park J."/>
            <person name="Pisabarro A.G."/>
            <person name="Riley R."/>
            <person name="Rosling A."/>
            <person name="Salamov A."/>
            <person name="Schmidt O."/>
            <person name="Schmutz J."/>
            <person name="Skrede I."/>
            <person name="Stenlid J."/>
            <person name="Wiebenga A."/>
            <person name="Xie X."/>
            <person name="Kues U."/>
            <person name="Hibbett D.S."/>
            <person name="Hoffmeister D."/>
            <person name="Hogberg N."/>
            <person name="Martin F."/>
            <person name="Grigoriev I.V."/>
            <person name="Watkinson S.C."/>
        </authorList>
    </citation>
    <scope>NUCLEOTIDE SEQUENCE [LARGE SCALE GENOMIC DNA]</scope>
    <source>
        <strain evidence="2">S7.3</strain>
    </source>
</reference>
<dbReference type="EMBL" id="GL945474">
    <property type="protein sequence ID" value="EGO04386.1"/>
    <property type="molecule type" value="Genomic_DNA"/>
</dbReference>
<reference evidence="3" key="1">
    <citation type="journal article" date="2011" name="Science">
        <title>The plant cell wall-decomposing machinery underlies the functional diversity of forest fungi.</title>
        <authorList>
            <person name="Eastwood D.C."/>
            <person name="Floudas D."/>
            <person name="Binder M."/>
            <person name="Majcherczyk A."/>
            <person name="Schneider P."/>
            <person name="Aerts A."/>
            <person name="Asiegbu F.O."/>
            <person name="Baker S.E."/>
            <person name="Barry K."/>
            <person name="Bendiksby M."/>
            <person name="Blumentritt M."/>
            <person name="Coutinho P.M."/>
            <person name="Cullen D."/>
            <person name="de Vries R.P."/>
            <person name="Gathman A."/>
            <person name="Goodell B."/>
            <person name="Henrissat B."/>
            <person name="Ihrmark K."/>
            <person name="Kauserud H."/>
            <person name="Kohler A."/>
            <person name="LaButti K."/>
            <person name="Lapidus A."/>
            <person name="Lavin J.L."/>
            <person name="Lee Y.-H."/>
            <person name="Lindquist E."/>
            <person name="Lilly W."/>
            <person name="Lucas S."/>
            <person name="Morin E."/>
            <person name="Murat C."/>
            <person name="Oguiza J.A."/>
            <person name="Park J."/>
            <person name="Pisabarro A.G."/>
            <person name="Riley R."/>
            <person name="Rosling A."/>
            <person name="Salamov A."/>
            <person name="Schmidt O."/>
            <person name="Schmutz J."/>
            <person name="Skrede I."/>
            <person name="Stenlid J."/>
            <person name="Wiebenga A."/>
            <person name="Xie X."/>
            <person name="Kuees U."/>
            <person name="Hibbett D.S."/>
            <person name="Hoffmeister D."/>
            <person name="Hoegberg N."/>
            <person name="Martin F."/>
            <person name="Grigoriev I.V."/>
            <person name="Watkinson S.C."/>
        </authorList>
    </citation>
    <scope>NUCLEOTIDE SEQUENCE [LARGE SCALE GENOMIC DNA]</scope>
    <source>
        <strain evidence="3">strain S7.3</strain>
    </source>
</reference>
<dbReference type="EMBL" id="GL946020">
    <property type="protein sequence ID" value="EGN91275.1"/>
    <property type="molecule type" value="Genomic_DNA"/>
</dbReference>
<dbReference type="AlphaFoldDB" id="F8PGP2"/>
<feature type="non-terminal residue" evidence="2">
    <location>
        <position position="90"/>
    </location>
</feature>
<gene>
    <name evidence="2" type="ORF">SERLA73DRAFT_173756</name>
    <name evidence="1" type="ORF">SERLA73DRAFT_192395</name>
</gene>
<protein>
    <submittedName>
        <fullName evidence="2">Uncharacterized protein</fullName>
    </submittedName>
</protein>
<proteinExistence type="predicted"/>
<sequence length="90" mass="10318">MQRRLELYASTRYAKKRKYRPKEIEIVTGTDGVVGLPPKYRCGERLYGAIDRPSMARNEAQGVEEYNRGGSGDQKMIGAHREIKLKIHHS</sequence>